<dbReference type="Proteomes" id="UP000184315">
    <property type="component" value="Unassembled WGS sequence"/>
</dbReference>
<evidence type="ECO:0000313" key="2">
    <source>
        <dbReference type="Proteomes" id="UP000184315"/>
    </source>
</evidence>
<sequence length="55" mass="5953">MVRLLLPLATFEPSSVNFSQATASQFVKQSLNCIVVGGQLRDLTQRTATTVVTLT</sequence>
<keyword evidence="2" id="KW-1185">Reference proteome</keyword>
<dbReference type="STRING" id="671072.PL9214520365"/>
<dbReference type="AlphaFoldDB" id="A0A1J1LP89"/>
<reference evidence="2" key="1">
    <citation type="submission" date="2015-10" db="EMBL/GenBank/DDBJ databases">
        <authorList>
            <person name="Regsiter A."/>
            <person name="william w."/>
        </authorList>
    </citation>
    <scope>NUCLEOTIDE SEQUENCE [LARGE SCALE GENOMIC DNA]</scope>
</reference>
<name>A0A1J1LP89_9CYAN</name>
<proteinExistence type="predicted"/>
<evidence type="ECO:0000313" key="1">
    <source>
        <dbReference type="EMBL" id="CUR33826.1"/>
    </source>
</evidence>
<protein>
    <submittedName>
        <fullName evidence="1">Uncharacterized protein</fullName>
    </submittedName>
</protein>
<gene>
    <name evidence="1" type="ORF">PL9214520365</name>
</gene>
<accession>A0A1J1LP89</accession>
<dbReference type="EMBL" id="CZDF01000158">
    <property type="protein sequence ID" value="CUR33826.1"/>
    <property type="molecule type" value="Genomic_DNA"/>
</dbReference>
<organism evidence="1 2">
    <name type="scientific">Planktothrix tepida PCC 9214</name>
    <dbReference type="NCBI Taxonomy" id="671072"/>
    <lineage>
        <taxon>Bacteria</taxon>
        <taxon>Bacillati</taxon>
        <taxon>Cyanobacteriota</taxon>
        <taxon>Cyanophyceae</taxon>
        <taxon>Oscillatoriophycideae</taxon>
        <taxon>Oscillatoriales</taxon>
        <taxon>Microcoleaceae</taxon>
        <taxon>Planktothrix</taxon>
    </lineage>
</organism>